<protein>
    <recommendedName>
        <fullName evidence="6 7">Large ribosomal subunit protein bL9</fullName>
    </recommendedName>
</protein>
<proteinExistence type="inferred from homology"/>
<feature type="domain" description="Ribosomal protein L9" evidence="8">
    <location>
        <begin position="13"/>
        <end position="40"/>
    </location>
</feature>
<evidence type="ECO:0000256" key="5">
    <source>
        <dbReference type="ARBA" id="ARBA00023274"/>
    </source>
</evidence>
<dbReference type="EMBL" id="ASHL01000001">
    <property type="protein sequence ID" value="EPD14111.1"/>
    <property type="molecule type" value="Genomic_DNA"/>
</dbReference>
<dbReference type="InterPro" id="IPR020069">
    <property type="entry name" value="Ribosomal_bL9_C"/>
</dbReference>
<sequence length="149" mass="15931">MNIILLEKVANLGNLGDKVTVRPGFGRNFLIPGGKAVLATPARIKEFEARRADLEKAEAERLTKAQARAEAIEVLNLTITHQAGEEGKLFGSVGLPDIIKACADAGVEVDKQEIKLPEGSIRQTGEFEVAIHLHTDVVASLKLAVVAEA</sequence>
<evidence type="ECO:0000259" key="8">
    <source>
        <dbReference type="PROSITE" id="PS00651"/>
    </source>
</evidence>
<dbReference type="PROSITE" id="PS00651">
    <property type="entry name" value="RIBOSOMAL_L9"/>
    <property type="match status" value="1"/>
</dbReference>
<dbReference type="Gene3D" id="3.10.430.100">
    <property type="entry name" value="Ribosomal protein L9, C-terminal domain"/>
    <property type="match status" value="1"/>
</dbReference>
<evidence type="ECO:0000313" key="9">
    <source>
        <dbReference type="EMBL" id="EPD14111.1"/>
    </source>
</evidence>
<accession>A0AB33Z576</accession>
<evidence type="ECO:0000256" key="1">
    <source>
        <dbReference type="ARBA" id="ARBA00010605"/>
    </source>
</evidence>
<reference evidence="9 10" key="1">
    <citation type="journal article" date="2013" name="Genome Announc.">
        <title>Genome Sequence of the Pyrene- and Fluoranthene-Degrading Bacterium Cycloclasticus sp. Strain PY97M.</title>
        <authorList>
            <person name="Cui Z."/>
            <person name="Xu G."/>
            <person name="Li Q."/>
            <person name="Gao W."/>
            <person name="Zheng L."/>
        </authorList>
    </citation>
    <scope>NUCLEOTIDE SEQUENCE [LARGE SCALE GENOMIC DNA]</scope>
    <source>
        <strain evidence="9 10">PY97M</strain>
    </source>
</reference>
<evidence type="ECO:0000256" key="7">
    <source>
        <dbReference type="HAMAP-Rule" id="MF_00503"/>
    </source>
</evidence>
<dbReference type="InterPro" id="IPR036935">
    <property type="entry name" value="Ribosomal_bL9_N_sf"/>
</dbReference>
<dbReference type="GO" id="GO:0006412">
    <property type="term" value="P:translation"/>
    <property type="evidence" value="ECO:0007669"/>
    <property type="project" value="UniProtKB-UniRule"/>
</dbReference>
<gene>
    <name evidence="7 9" type="primary">rplI</name>
    <name evidence="9" type="ORF">L196_01390</name>
</gene>
<dbReference type="InterPro" id="IPR020070">
    <property type="entry name" value="Ribosomal_bL9_N"/>
</dbReference>
<evidence type="ECO:0000256" key="4">
    <source>
        <dbReference type="ARBA" id="ARBA00022980"/>
    </source>
</evidence>
<dbReference type="InterPro" id="IPR009027">
    <property type="entry name" value="Ribosomal_bL9/RNase_H1_N"/>
</dbReference>
<keyword evidence="5 7" id="KW-0687">Ribonucleoprotein</keyword>
<keyword evidence="4 7" id="KW-0689">Ribosomal protein</keyword>
<dbReference type="InterPro" id="IPR020594">
    <property type="entry name" value="Ribosomal_bL9_bac/chp"/>
</dbReference>
<comment type="caution">
    <text evidence="9">The sequence shown here is derived from an EMBL/GenBank/DDBJ whole genome shotgun (WGS) entry which is preliminary data.</text>
</comment>
<organism evidence="9 10">
    <name type="scientific">Cycloclasticus pugetii</name>
    <dbReference type="NCBI Taxonomy" id="34068"/>
    <lineage>
        <taxon>Bacteria</taxon>
        <taxon>Pseudomonadati</taxon>
        <taxon>Pseudomonadota</taxon>
        <taxon>Gammaproteobacteria</taxon>
        <taxon>Thiotrichales</taxon>
        <taxon>Piscirickettsiaceae</taxon>
        <taxon>Cycloclasticus</taxon>
    </lineage>
</organism>
<dbReference type="Gene3D" id="3.40.5.10">
    <property type="entry name" value="Ribosomal protein L9, N-terminal domain"/>
    <property type="match status" value="1"/>
</dbReference>
<keyword evidence="2 7" id="KW-0699">rRNA-binding</keyword>
<comment type="similarity">
    <text evidence="1 7">Belongs to the bacterial ribosomal protein bL9 family.</text>
</comment>
<evidence type="ECO:0000256" key="3">
    <source>
        <dbReference type="ARBA" id="ARBA00022884"/>
    </source>
</evidence>
<dbReference type="AlphaFoldDB" id="A0AB33Z576"/>
<dbReference type="InterPro" id="IPR036791">
    <property type="entry name" value="Ribosomal_bL9_C_sf"/>
</dbReference>
<dbReference type="Proteomes" id="UP000015462">
    <property type="component" value="Unassembled WGS sequence"/>
</dbReference>
<dbReference type="Pfam" id="PF01281">
    <property type="entry name" value="Ribosomal_L9_N"/>
    <property type="match status" value="1"/>
</dbReference>
<keyword evidence="10" id="KW-1185">Reference proteome</keyword>
<evidence type="ECO:0000256" key="6">
    <source>
        <dbReference type="ARBA" id="ARBA00035292"/>
    </source>
</evidence>
<comment type="function">
    <text evidence="7">Binds to the 23S rRNA.</text>
</comment>
<dbReference type="Pfam" id="PF03948">
    <property type="entry name" value="Ribosomal_L9_C"/>
    <property type="match status" value="1"/>
</dbReference>
<dbReference type="SUPFAM" id="SSF55653">
    <property type="entry name" value="Ribosomal protein L9 C-domain"/>
    <property type="match status" value="1"/>
</dbReference>
<dbReference type="GO" id="GO:0003735">
    <property type="term" value="F:structural constituent of ribosome"/>
    <property type="evidence" value="ECO:0007669"/>
    <property type="project" value="InterPro"/>
</dbReference>
<evidence type="ECO:0000313" key="10">
    <source>
        <dbReference type="Proteomes" id="UP000015462"/>
    </source>
</evidence>
<dbReference type="SUPFAM" id="SSF55658">
    <property type="entry name" value="L9 N-domain-like"/>
    <property type="match status" value="1"/>
</dbReference>
<dbReference type="GO" id="GO:0019843">
    <property type="term" value="F:rRNA binding"/>
    <property type="evidence" value="ECO:0007669"/>
    <property type="project" value="UniProtKB-UniRule"/>
</dbReference>
<dbReference type="RefSeq" id="WP_015005517.1">
    <property type="nucleotide sequence ID" value="NZ_FQZJ01000002.1"/>
</dbReference>
<dbReference type="NCBIfam" id="TIGR00158">
    <property type="entry name" value="L9"/>
    <property type="match status" value="1"/>
</dbReference>
<dbReference type="PANTHER" id="PTHR21368">
    <property type="entry name" value="50S RIBOSOMAL PROTEIN L9"/>
    <property type="match status" value="1"/>
</dbReference>
<dbReference type="GO" id="GO:0005840">
    <property type="term" value="C:ribosome"/>
    <property type="evidence" value="ECO:0007669"/>
    <property type="project" value="UniProtKB-KW"/>
</dbReference>
<evidence type="ECO:0000256" key="2">
    <source>
        <dbReference type="ARBA" id="ARBA00022730"/>
    </source>
</evidence>
<dbReference type="GO" id="GO:1990904">
    <property type="term" value="C:ribonucleoprotein complex"/>
    <property type="evidence" value="ECO:0007669"/>
    <property type="project" value="UniProtKB-KW"/>
</dbReference>
<dbReference type="InterPro" id="IPR000244">
    <property type="entry name" value="Ribosomal_bL9"/>
</dbReference>
<name>A0AB33Z576_9GAMM</name>
<keyword evidence="3 7" id="KW-0694">RNA-binding</keyword>
<dbReference type="HAMAP" id="MF_00503">
    <property type="entry name" value="Ribosomal_bL9"/>
    <property type="match status" value="1"/>
</dbReference>